<reference evidence="3" key="1">
    <citation type="submission" date="2016-04" db="EMBL/GenBank/DDBJ databases">
        <title>Cephalotus genome sequencing.</title>
        <authorList>
            <person name="Fukushima K."/>
            <person name="Hasebe M."/>
            <person name="Fang X."/>
        </authorList>
    </citation>
    <scope>NUCLEOTIDE SEQUENCE [LARGE SCALE GENOMIC DNA]</scope>
    <source>
        <strain evidence="3">cv. St1</strain>
    </source>
</reference>
<dbReference type="STRING" id="3775.A0A1Q3B8F1"/>
<protein>
    <recommendedName>
        <fullName evidence="4">Protein TPLATE</fullName>
    </recommendedName>
</protein>
<sequence>MDILFAQIQADLRSNDALRQSSALLLALQQSAAGRDISVIAKSAVEEIVAAPASAVCKKLAFDLIRSTRLTSDLWDTVCSGIRSDLSFPDPDVTAAALSILAALPSNFLSKFISDSNADVTACFDSLSDNLRFSITETLGCILARDDLVTLCEHNVNLLDKVSSWWSRIGQNMLDKSDNVSKVAFESVGRLFQEFDSKRMSRLAGDKLVDSENSLAIRSNWVSSMVDFVWRKRSALMARSLVLPIESFRATVFPIVYAVKAVASGNVEVIRKISKAAANANGNVVDSNAERFVGVSDVVSHLAPFLASSLDPALIFEVGINMLYLADVPGGKPEWASQSIIAILTLWDRQEFSSARESIVRAVVTNLHLLDLSMQVSLFKRLLLMVRNLRAESDRMYALACICRTALCVDLFAKESVRRGQKPLAGTDIASLFEDPRVREDLNSITSNSLFREELVATLVESCFQLSLPLSEQKKLGMESRVIGALAYGTGYGALNWTEPALEVVEICRPCIKWDCDGRTYAIDCYLKLLVRLCHIYDTRGGVKRVKDGASQDQILNETRLQNLQRELVIHLRENHRIVVSNLGSSWQMRQLLFDLPGMKKYSFGVNTPRICARLIWTIAEHIDLEGLDPLLADDPEDPLNIIVSNIHKVLFNIDAAANRTNRLQDVQAVLLSAQRLGSRNPRAGQLLTKEIEEFRSNGLADSVNKHQCKLILQRIKYASNHPESRWIGVSEARGDYPFSHHKLTVQFYEASAAQDRKLESLVHKAILELWKPNPSELTLLLTKGVESTSLKVPPTAYTLTGSSDPCYVEAYHLADSSDGRITLHLKVLNLTELELNRVDIRVGLSGALYFMDGSPQSVRQLRTLVSQDPVLCSVTVGVSHFERCALWVQVLYYPFYGSGAVGDYDGDYAEEDPQIMKQKRSLRPELGEPVILRCQPYKIPLTELLLPHNISPVEFFRLWPSLPAIVEYTGTYIYEGSGFQATAAQQYGASPFLSGLKSLSSKPFHKICSHIIRTVAGFQLCYAAKTWYGGFLWMMIFGASEVSRNVDLGDETTTMMCKFVVRASDASIAKEIDLDPQGWLDDLTDGGVEYLPEDEVKVAAVERLRISMERIALLKAAQPRPKTPKSEDDDDDDEDEEDEDKKQKKKEKENGEENGKPKGPSTLSKLTAEEAEHRALQAAVLQEWHMLCKDRSTTIN</sequence>
<evidence type="ECO:0000313" key="3">
    <source>
        <dbReference type="Proteomes" id="UP000187406"/>
    </source>
</evidence>
<dbReference type="InterPro" id="IPR037501">
    <property type="entry name" value="TPLATE"/>
</dbReference>
<dbReference type="AlphaFoldDB" id="A0A1Q3B8F1"/>
<name>A0A1Q3B8F1_CEPFO</name>
<evidence type="ECO:0000256" key="1">
    <source>
        <dbReference type="SAM" id="MobiDB-lite"/>
    </source>
</evidence>
<gene>
    <name evidence="2" type="ORF">CFOL_v3_07825</name>
</gene>
<organism evidence="2 3">
    <name type="scientific">Cephalotus follicularis</name>
    <name type="common">Albany pitcher plant</name>
    <dbReference type="NCBI Taxonomy" id="3775"/>
    <lineage>
        <taxon>Eukaryota</taxon>
        <taxon>Viridiplantae</taxon>
        <taxon>Streptophyta</taxon>
        <taxon>Embryophyta</taxon>
        <taxon>Tracheophyta</taxon>
        <taxon>Spermatophyta</taxon>
        <taxon>Magnoliopsida</taxon>
        <taxon>eudicotyledons</taxon>
        <taxon>Gunneridae</taxon>
        <taxon>Pentapetalae</taxon>
        <taxon>rosids</taxon>
        <taxon>fabids</taxon>
        <taxon>Oxalidales</taxon>
        <taxon>Cephalotaceae</taxon>
        <taxon>Cephalotus</taxon>
    </lineage>
</organism>
<keyword evidence="3" id="KW-1185">Reference proteome</keyword>
<comment type="caution">
    <text evidence="2">The sequence shown here is derived from an EMBL/GenBank/DDBJ whole genome shotgun (WGS) entry which is preliminary data.</text>
</comment>
<dbReference type="FunCoup" id="A0A1Q3B8F1">
    <property type="interactions" value="2049"/>
</dbReference>
<dbReference type="InParanoid" id="A0A1Q3B8F1"/>
<feature type="compositionally biased region" description="Acidic residues" evidence="1">
    <location>
        <begin position="1128"/>
        <end position="1140"/>
    </location>
</feature>
<dbReference type="GO" id="GO:0006897">
    <property type="term" value="P:endocytosis"/>
    <property type="evidence" value="ECO:0007669"/>
    <property type="project" value="InterPro"/>
</dbReference>
<accession>A0A1Q3B8F1</accession>
<proteinExistence type="predicted"/>
<dbReference type="SUPFAM" id="SSF48371">
    <property type="entry name" value="ARM repeat"/>
    <property type="match status" value="1"/>
</dbReference>
<dbReference type="Proteomes" id="UP000187406">
    <property type="component" value="Unassembled WGS sequence"/>
</dbReference>
<evidence type="ECO:0008006" key="4">
    <source>
        <dbReference type="Google" id="ProtNLM"/>
    </source>
</evidence>
<dbReference type="EMBL" id="BDDD01000339">
    <property type="protein sequence ID" value="GAV64307.1"/>
    <property type="molecule type" value="Genomic_DNA"/>
</dbReference>
<dbReference type="InterPro" id="IPR016024">
    <property type="entry name" value="ARM-type_fold"/>
</dbReference>
<dbReference type="PANTHER" id="PTHR36029:SF1">
    <property type="entry name" value="PROTEIN TPLATE"/>
    <property type="match status" value="1"/>
</dbReference>
<dbReference type="PANTHER" id="PTHR36029">
    <property type="entry name" value="TSET COMPLEX MEMBER TSTA"/>
    <property type="match status" value="1"/>
</dbReference>
<dbReference type="OrthoDB" id="2018252at2759"/>
<evidence type="ECO:0000313" key="2">
    <source>
        <dbReference type="EMBL" id="GAV64307.1"/>
    </source>
</evidence>
<feature type="region of interest" description="Disordered" evidence="1">
    <location>
        <begin position="1116"/>
        <end position="1171"/>
    </location>
</feature>
<feature type="compositionally biased region" description="Basic and acidic residues" evidence="1">
    <location>
        <begin position="1141"/>
        <end position="1157"/>
    </location>
</feature>